<evidence type="ECO:0000256" key="1">
    <source>
        <dbReference type="SAM" id="Phobius"/>
    </source>
</evidence>
<keyword evidence="1" id="KW-1133">Transmembrane helix</keyword>
<dbReference type="EMBL" id="VFWZ01000007">
    <property type="protein sequence ID" value="TPN83356.1"/>
    <property type="molecule type" value="Genomic_DNA"/>
</dbReference>
<evidence type="ECO:0000313" key="3">
    <source>
        <dbReference type="Proteomes" id="UP000315540"/>
    </source>
</evidence>
<organism evidence="2 3">
    <name type="scientific">Aquimarina algicola</name>
    <dbReference type="NCBI Taxonomy" id="2589995"/>
    <lineage>
        <taxon>Bacteria</taxon>
        <taxon>Pseudomonadati</taxon>
        <taxon>Bacteroidota</taxon>
        <taxon>Flavobacteriia</taxon>
        <taxon>Flavobacteriales</taxon>
        <taxon>Flavobacteriaceae</taxon>
        <taxon>Aquimarina</taxon>
    </lineage>
</organism>
<dbReference type="OrthoDB" id="1448463at2"/>
<dbReference type="RefSeq" id="WP_140595409.1">
    <property type="nucleotide sequence ID" value="NZ_VFWZ01000007.1"/>
</dbReference>
<sequence length="91" mass="10575">MEELMDKTQQFMYNNPQYPYLILGIVCAILSFGNFKRKKWALNLSSFRQRMLYSFVGEKRFQIVLAIFYAIVALSSFVGSYLYASGIGYSK</sequence>
<comment type="caution">
    <text evidence="2">The sequence shown here is derived from an EMBL/GenBank/DDBJ whole genome shotgun (WGS) entry which is preliminary data.</text>
</comment>
<proteinExistence type="predicted"/>
<protein>
    <recommendedName>
        <fullName evidence="4">ABC transporter permease</fullName>
    </recommendedName>
</protein>
<evidence type="ECO:0000313" key="2">
    <source>
        <dbReference type="EMBL" id="TPN83356.1"/>
    </source>
</evidence>
<feature type="transmembrane region" description="Helical" evidence="1">
    <location>
        <begin position="61"/>
        <end position="84"/>
    </location>
</feature>
<dbReference type="Proteomes" id="UP000315540">
    <property type="component" value="Unassembled WGS sequence"/>
</dbReference>
<gene>
    <name evidence="2" type="ORF">FHK87_19230</name>
</gene>
<dbReference type="AlphaFoldDB" id="A0A504IY30"/>
<evidence type="ECO:0008006" key="4">
    <source>
        <dbReference type="Google" id="ProtNLM"/>
    </source>
</evidence>
<keyword evidence="1" id="KW-0472">Membrane</keyword>
<feature type="transmembrane region" description="Helical" evidence="1">
    <location>
        <begin position="18"/>
        <end position="35"/>
    </location>
</feature>
<keyword evidence="1" id="KW-0812">Transmembrane</keyword>
<reference evidence="2 3" key="1">
    <citation type="submission" date="2019-06" db="EMBL/GenBank/DDBJ databases">
        <authorList>
            <person name="Meng X."/>
        </authorList>
    </citation>
    <scope>NUCLEOTIDE SEQUENCE [LARGE SCALE GENOMIC DNA]</scope>
    <source>
        <strain evidence="2 3">M625</strain>
    </source>
</reference>
<keyword evidence="3" id="KW-1185">Reference proteome</keyword>
<name>A0A504IY30_9FLAO</name>
<accession>A0A504IY30</accession>